<protein>
    <submittedName>
        <fullName evidence="1">Uncharacterized protein</fullName>
    </submittedName>
</protein>
<proteinExistence type="predicted"/>
<dbReference type="AlphaFoldDB" id="A0A0F9LLT8"/>
<gene>
    <name evidence="1" type="ORF">LCGC14_1200090</name>
</gene>
<sequence length="66" mass="7603">MKDCLMWSTDGKQITKKCKQIYELEAENAKLKEYAGHKYTCATQRQPIDSLKENDCDCGLDALKEE</sequence>
<accession>A0A0F9LLT8</accession>
<dbReference type="EMBL" id="LAZR01006162">
    <property type="protein sequence ID" value="KKM94263.1"/>
    <property type="molecule type" value="Genomic_DNA"/>
</dbReference>
<name>A0A0F9LLT8_9ZZZZ</name>
<comment type="caution">
    <text evidence="1">The sequence shown here is derived from an EMBL/GenBank/DDBJ whole genome shotgun (WGS) entry which is preliminary data.</text>
</comment>
<organism evidence="1">
    <name type="scientific">marine sediment metagenome</name>
    <dbReference type="NCBI Taxonomy" id="412755"/>
    <lineage>
        <taxon>unclassified sequences</taxon>
        <taxon>metagenomes</taxon>
        <taxon>ecological metagenomes</taxon>
    </lineage>
</organism>
<evidence type="ECO:0000313" key="1">
    <source>
        <dbReference type="EMBL" id="KKM94263.1"/>
    </source>
</evidence>
<reference evidence="1" key="1">
    <citation type="journal article" date="2015" name="Nature">
        <title>Complex archaea that bridge the gap between prokaryotes and eukaryotes.</title>
        <authorList>
            <person name="Spang A."/>
            <person name="Saw J.H."/>
            <person name="Jorgensen S.L."/>
            <person name="Zaremba-Niedzwiedzka K."/>
            <person name="Martijn J."/>
            <person name="Lind A.E."/>
            <person name="van Eijk R."/>
            <person name="Schleper C."/>
            <person name="Guy L."/>
            <person name="Ettema T.J."/>
        </authorList>
    </citation>
    <scope>NUCLEOTIDE SEQUENCE</scope>
</reference>